<keyword evidence="2" id="KW-1185">Reference proteome</keyword>
<feature type="non-terminal residue" evidence="1">
    <location>
        <position position="22"/>
    </location>
</feature>
<organism evidence="1 2">
    <name type="scientific">Serratia symbiotica str. Tucson</name>
    <dbReference type="NCBI Taxonomy" id="914128"/>
    <lineage>
        <taxon>Bacteria</taxon>
        <taxon>Pseudomonadati</taxon>
        <taxon>Pseudomonadota</taxon>
        <taxon>Gammaproteobacteria</taxon>
        <taxon>Enterobacterales</taxon>
        <taxon>Yersiniaceae</taxon>
        <taxon>Serratia</taxon>
        <taxon>Serratia symbiotica</taxon>
    </lineage>
</organism>
<name>E9CM20_9GAMM</name>
<gene>
    <name evidence="1" type="ORF">SSYM_1327</name>
</gene>
<dbReference type="HOGENOM" id="CLU_3425815_0_0_6"/>
<accession>E9CM20</accession>
<dbReference type="EMBL" id="GL636109">
    <property type="protein sequence ID" value="EFW12414.1"/>
    <property type="molecule type" value="Genomic_DNA"/>
</dbReference>
<evidence type="ECO:0000313" key="2">
    <source>
        <dbReference type="Proteomes" id="UP000013568"/>
    </source>
</evidence>
<protein>
    <submittedName>
        <fullName evidence="1">Uncharacterized protein</fullName>
    </submittedName>
</protein>
<dbReference type="AlphaFoldDB" id="E9CM20"/>
<reference evidence="2" key="1">
    <citation type="journal article" date="2011" name="Genome Biol. Evol.">
        <title>Massive genomic decay in Serratia symbiotica, a recently evolved symbiont of aphids.</title>
        <authorList>
            <person name="Burke G.R."/>
            <person name="Moran N.A."/>
        </authorList>
    </citation>
    <scope>NUCLEOTIDE SEQUENCE [LARGE SCALE GENOMIC DNA]</scope>
    <source>
        <strain evidence="2">Tucson</strain>
    </source>
</reference>
<proteinExistence type="predicted"/>
<sequence>MPFILRNVRLQGINSAYTPRRM</sequence>
<dbReference type="Proteomes" id="UP000013568">
    <property type="component" value="Unassembled WGS sequence"/>
</dbReference>
<evidence type="ECO:0000313" key="1">
    <source>
        <dbReference type="EMBL" id="EFW12414.1"/>
    </source>
</evidence>